<proteinExistence type="predicted"/>
<feature type="domain" description="Mtf2-like C-terminal" evidence="1">
    <location>
        <begin position="121"/>
        <end position="319"/>
    </location>
</feature>
<sequence>MHKARFLRYYSKLGQSVAEAAKPGVIDSVTNNESYKSFFEDFSKSVMSQNKLSSISEQKTFGKVFDYLMKKTKPVGVAETLKEFSNINDQQAKNPVGKKFVDPRPYSFNLEAYKTKLEYKKTLLESLQPTLTYIDENVQTNEEMIAFIKDTVIDRFAQNRSSKPGVPPDRNEFFVSIKAECEKSPQSPPINMKTLPVLLEYCLNSLTYDFSSFDDTLLILDYIREHKSIFVYEFGLNIDVYNSILVQVWKQSENLQLISRLVDEISKNAIQPDLLTYKILAEIYLRCMNVDDESVARYYLLWGNGTDLHRIKNFLNNIKSVM</sequence>
<dbReference type="Pfam" id="PF19189">
    <property type="entry name" value="Mtf2"/>
    <property type="match status" value="1"/>
</dbReference>
<dbReference type="Proteomes" id="UP000769157">
    <property type="component" value="Unassembled WGS sequence"/>
</dbReference>
<dbReference type="GeneID" id="70238204"/>
<dbReference type="AlphaFoldDB" id="A0A9P8T1D9"/>
<evidence type="ECO:0000313" key="3">
    <source>
        <dbReference type="Proteomes" id="UP000769157"/>
    </source>
</evidence>
<reference evidence="2" key="1">
    <citation type="journal article" date="2021" name="Open Biol.">
        <title>Shared evolutionary footprints suggest mitochondrial oxidative damage underlies multiple complex I losses in fungi.</title>
        <authorList>
            <person name="Schikora-Tamarit M.A."/>
            <person name="Marcet-Houben M."/>
            <person name="Nosek J."/>
            <person name="Gabaldon T."/>
        </authorList>
    </citation>
    <scope>NUCLEOTIDE SEQUENCE</scope>
    <source>
        <strain evidence="2">CBS6075</strain>
    </source>
</reference>
<organism evidence="2 3">
    <name type="scientific">Ogataea philodendri</name>
    <dbReference type="NCBI Taxonomy" id="1378263"/>
    <lineage>
        <taxon>Eukaryota</taxon>
        <taxon>Fungi</taxon>
        <taxon>Dikarya</taxon>
        <taxon>Ascomycota</taxon>
        <taxon>Saccharomycotina</taxon>
        <taxon>Pichiomycetes</taxon>
        <taxon>Pichiales</taxon>
        <taxon>Pichiaceae</taxon>
        <taxon>Ogataea</taxon>
    </lineage>
</organism>
<keyword evidence="3" id="KW-1185">Reference proteome</keyword>
<dbReference type="GO" id="GO:0005739">
    <property type="term" value="C:mitochondrion"/>
    <property type="evidence" value="ECO:0007669"/>
    <property type="project" value="InterPro"/>
</dbReference>
<dbReference type="InterPro" id="IPR043837">
    <property type="entry name" value="Mtf2-like_C"/>
</dbReference>
<dbReference type="OrthoDB" id="2444174at2759"/>
<dbReference type="RefSeq" id="XP_046059163.1">
    <property type="nucleotide sequence ID" value="XM_046207507.1"/>
</dbReference>
<evidence type="ECO:0000313" key="2">
    <source>
        <dbReference type="EMBL" id="KAH3662059.1"/>
    </source>
</evidence>
<dbReference type="EMBL" id="JAEUBE010000414">
    <property type="protein sequence ID" value="KAH3662059.1"/>
    <property type="molecule type" value="Genomic_DNA"/>
</dbReference>
<comment type="caution">
    <text evidence="2">The sequence shown here is derived from an EMBL/GenBank/DDBJ whole genome shotgun (WGS) entry which is preliminary data.</text>
</comment>
<name>A0A9P8T1D9_9ASCO</name>
<evidence type="ECO:0000259" key="1">
    <source>
        <dbReference type="Pfam" id="PF19189"/>
    </source>
</evidence>
<accession>A0A9P8T1D9</accession>
<reference evidence="2" key="2">
    <citation type="submission" date="2021-01" db="EMBL/GenBank/DDBJ databases">
        <authorList>
            <person name="Schikora-Tamarit M.A."/>
        </authorList>
    </citation>
    <scope>NUCLEOTIDE SEQUENCE</scope>
    <source>
        <strain evidence="2">CBS6075</strain>
    </source>
</reference>
<protein>
    <recommendedName>
        <fullName evidence="1">Mtf2-like C-terminal domain-containing protein</fullName>
    </recommendedName>
</protein>
<gene>
    <name evidence="2" type="ORF">OGAPHI_006240</name>
</gene>